<keyword evidence="8" id="KW-0963">Cytoplasm</keyword>
<dbReference type="NCBIfam" id="TIGR00516">
    <property type="entry name" value="acpS"/>
    <property type="match status" value="1"/>
</dbReference>
<name>A0A0R3JXS7_CALMK</name>
<keyword evidence="4 8" id="KW-0276">Fatty acid metabolism</keyword>
<dbReference type="EMBL" id="LKHP01000004">
    <property type="protein sequence ID" value="KRQ87133.1"/>
    <property type="molecule type" value="Genomic_DNA"/>
</dbReference>
<comment type="function">
    <text evidence="8">Transfers the 4'-phosphopantetheine moiety from coenzyme A to a Ser of acyl-carrier-protein.</text>
</comment>
<comment type="similarity">
    <text evidence="8">Belongs to the P-Pant transferase superfamily. AcpS family.</text>
</comment>
<accession>A0A0R3JXS7</accession>
<dbReference type="RefSeq" id="WP_057977618.1">
    <property type="nucleotide sequence ID" value="NZ_LKHP01000004.1"/>
</dbReference>
<evidence type="ECO:0000256" key="3">
    <source>
        <dbReference type="ARBA" id="ARBA00022723"/>
    </source>
</evidence>
<protein>
    <recommendedName>
        <fullName evidence="8">Holo-[acyl-carrier-protein] synthase</fullName>
        <shortName evidence="8">Holo-ACP synthase</shortName>
        <ecNumber evidence="8">2.7.8.7</ecNumber>
    </recommendedName>
    <alternativeName>
        <fullName evidence="8">4'-phosphopantetheinyl transferase AcpS</fullName>
    </alternativeName>
</protein>
<dbReference type="EC" id="2.7.8.7" evidence="8"/>
<keyword evidence="2 8" id="KW-0808">Transferase</keyword>
<evidence type="ECO:0000256" key="4">
    <source>
        <dbReference type="ARBA" id="ARBA00022832"/>
    </source>
</evidence>
<evidence type="ECO:0000256" key="6">
    <source>
        <dbReference type="ARBA" id="ARBA00023098"/>
    </source>
</evidence>
<gene>
    <name evidence="8 10" type="primary">acpS</name>
    <name evidence="10" type="ORF">ABG79_00931</name>
</gene>
<keyword evidence="3 8" id="KW-0479">Metal-binding</keyword>
<evidence type="ECO:0000256" key="1">
    <source>
        <dbReference type="ARBA" id="ARBA00022516"/>
    </source>
</evidence>
<feature type="binding site" evidence="8">
    <location>
        <position position="8"/>
    </location>
    <ligand>
        <name>Mg(2+)</name>
        <dbReference type="ChEBI" id="CHEBI:18420"/>
    </ligand>
</feature>
<evidence type="ECO:0000256" key="5">
    <source>
        <dbReference type="ARBA" id="ARBA00022842"/>
    </source>
</evidence>
<keyword evidence="6 8" id="KW-0443">Lipid metabolism</keyword>
<feature type="binding site" evidence="8">
    <location>
        <position position="54"/>
    </location>
    <ligand>
        <name>Mg(2+)</name>
        <dbReference type="ChEBI" id="CHEBI:18420"/>
    </ligand>
</feature>
<organism evidence="10 11">
    <name type="scientific">Caloramator mitchellensis</name>
    <dbReference type="NCBI Taxonomy" id="908809"/>
    <lineage>
        <taxon>Bacteria</taxon>
        <taxon>Bacillati</taxon>
        <taxon>Bacillota</taxon>
        <taxon>Clostridia</taxon>
        <taxon>Eubacteriales</taxon>
        <taxon>Clostridiaceae</taxon>
        <taxon>Caloramator</taxon>
    </lineage>
</organism>
<dbReference type="InterPro" id="IPR002582">
    <property type="entry name" value="ACPS"/>
</dbReference>
<dbReference type="InterPro" id="IPR037143">
    <property type="entry name" value="4-PPantetheinyl_Trfase_dom_sf"/>
</dbReference>
<dbReference type="Pfam" id="PF01648">
    <property type="entry name" value="ACPS"/>
    <property type="match status" value="1"/>
</dbReference>
<comment type="catalytic activity">
    <reaction evidence="8">
        <text>apo-[ACP] + CoA = holo-[ACP] + adenosine 3',5'-bisphosphate + H(+)</text>
        <dbReference type="Rhea" id="RHEA:12068"/>
        <dbReference type="Rhea" id="RHEA-COMP:9685"/>
        <dbReference type="Rhea" id="RHEA-COMP:9690"/>
        <dbReference type="ChEBI" id="CHEBI:15378"/>
        <dbReference type="ChEBI" id="CHEBI:29999"/>
        <dbReference type="ChEBI" id="CHEBI:57287"/>
        <dbReference type="ChEBI" id="CHEBI:58343"/>
        <dbReference type="ChEBI" id="CHEBI:64479"/>
        <dbReference type="EC" id="2.7.8.7"/>
    </reaction>
</comment>
<comment type="subcellular location">
    <subcellularLocation>
        <location evidence="8">Cytoplasm</location>
    </subcellularLocation>
</comment>
<evidence type="ECO:0000256" key="7">
    <source>
        <dbReference type="ARBA" id="ARBA00023160"/>
    </source>
</evidence>
<comment type="caution">
    <text evidence="10">The sequence shown here is derived from an EMBL/GenBank/DDBJ whole genome shotgun (WGS) entry which is preliminary data.</text>
</comment>
<evidence type="ECO:0000256" key="2">
    <source>
        <dbReference type="ARBA" id="ARBA00022679"/>
    </source>
</evidence>
<dbReference type="InterPro" id="IPR008278">
    <property type="entry name" value="4-PPantetheinyl_Trfase_dom"/>
</dbReference>
<keyword evidence="7 8" id="KW-0275">Fatty acid biosynthesis</keyword>
<keyword evidence="11" id="KW-1185">Reference proteome</keyword>
<proteinExistence type="inferred from homology"/>
<feature type="domain" description="4'-phosphopantetheinyl transferase" evidence="9">
    <location>
        <begin position="4"/>
        <end position="115"/>
    </location>
</feature>
<dbReference type="Gene3D" id="3.90.470.20">
    <property type="entry name" value="4'-phosphopantetheinyl transferase domain"/>
    <property type="match status" value="1"/>
</dbReference>
<dbReference type="GO" id="GO:0006633">
    <property type="term" value="P:fatty acid biosynthetic process"/>
    <property type="evidence" value="ECO:0007669"/>
    <property type="project" value="UniProtKB-UniRule"/>
</dbReference>
<dbReference type="GO" id="GO:0000287">
    <property type="term" value="F:magnesium ion binding"/>
    <property type="evidence" value="ECO:0007669"/>
    <property type="project" value="UniProtKB-UniRule"/>
</dbReference>
<reference evidence="10 11" key="1">
    <citation type="submission" date="2015-09" db="EMBL/GenBank/DDBJ databases">
        <title>Draft genome sequence of a Caloramator mitchellensis, a moderate thermophile from the Great Artesian Basin of Australia.</title>
        <authorList>
            <person name="Patel B.K."/>
        </authorList>
    </citation>
    <scope>NUCLEOTIDE SEQUENCE [LARGE SCALE GENOMIC DNA]</scope>
    <source>
        <strain evidence="10 11">VF08</strain>
    </source>
</reference>
<dbReference type="PATRIC" id="fig|908809.3.peg.943"/>
<dbReference type="STRING" id="908809.ABG79_00931"/>
<sequence length="120" mass="13311">MIIGIGTDIIEIDRIKIAIERSERFKEKIFTDNELSYLKNKNVESYAGYFCAKEAISKALGTGISGFSWKDIEILKINSVPNVRLHNAALQIANQKGIKTIHISISHSKDYAIAMAVAEG</sequence>
<keyword evidence="5 8" id="KW-0460">Magnesium</keyword>
<dbReference type="OrthoDB" id="517356at2"/>
<dbReference type="Proteomes" id="UP000052015">
    <property type="component" value="Unassembled WGS sequence"/>
</dbReference>
<dbReference type="InterPro" id="IPR004568">
    <property type="entry name" value="Ppantetheine-prot_Trfase_dom"/>
</dbReference>
<dbReference type="AlphaFoldDB" id="A0A0R3JXS7"/>
<dbReference type="HAMAP" id="MF_00101">
    <property type="entry name" value="AcpS"/>
    <property type="match status" value="1"/>
</dbReference>
<dbReference type="GO" id="GO:0005737">
    <property type="term" value="C:cytoplasm"/>
    <property type="evidence" value="ECO:0007669"/>
    <property type="project" value="UniProtKB-SubCell"/>
</dbReference>
<comment type="cofactor">
    <cofactor evidence="8">
        <name>Mg(2+)</name>
        <dbReference type="ChEBI" id="CHEBI:18420"/>
    </cofactor>
</comment>
<evidence type="ECO:0000313" key="10">
    <source>
        <dbReference type="EMBL" id="KRQ87133.1"/>
    </source>
</evidence>
<dbReference type="NCBIfam" id="TIGR00556">
    <property type="entry name" value="pantethn_trn"/>
    <property type="match status" value="1"/>
</dbReference>
<evidence type="ECO:0000313" key="11">
    <source>
        <dbReference type="Proteomes" id="UP000052015"/>
    </source>
</evidence>
<evidence type="ECO:0000259" key="9">
    <source>
        <dbReference type="Pfam" id="PF01648"/>
    </source>
</evidence>
<dbReference type="GO" id="GO:0008897">
    <property type="term" value="F:holo-[acyl-carrier-protein] synthase activity"/>
    <property type="evidence" value="ECO:0007669"/>
    <property type="project" value="UniProtKB-UniRule"/>
</dbReference>
<evidence type="ECO:0000256" key="8">
    <source>
        <dbReference type="HAMAP-Rule" id="MF_00101"/>
    </source>
</evidence>
<keyword evidence="1 8" id="KW-0444">Lipid biosynthesis</keyword>
<dbReference type="SUPFAM" id="SSF56214">
    <property type="entry name" value="4'-phosphopantetheinyl transferase"/>
    <property type="match status" value="1"/>
</dbReference>